<comment type="caution">
    <text evidence="1">The sequence shown here is derived from an EMBL/GenBank/DDBJ whole genome shotgun (WGS) entry which is preliminary data.</text>
</comment>
<evidence type="ECO:0000313" key="1">
    <source>
        <dbReference type="EMBL" id="OTX42656.1"/>
    </source>
</evidence>
<organism evidence="1 2">
    <name type="scientific">Bacillus thuringiensis serovar sooncheon</name>
    <dbReference type="NCBI Taxonomy" id="180891"/>
    <lineage>
        <taxon>Bacteria</taxon>
        <taxon>Bacillati</taxon>
        <taxon>Bacillota</taxon>
        <taxon>Bacilli</taxon>
        <taxon>Bacillales</taxon>
        <taxon>Bacillaceae</taxon>
        <taxon>Bacillus</taxon>
        <taxon>Bacillus cereus group</taxon>
    </lineage>
</organism>
<accession>A0A9Q5SD10</accession>
<dbReference type="EMBL" id="NFCY01000029">
    <property type="protein sequence ID" value="OTX42656.1"/>
    <property type="molecule type" value="Genomic_DNA"/>
</dbReference>
<reference evidence="1 2" key="1">
    <citation type="submission" date="2016-10" db="EMBL/GenBank/DDBJ databases">
        <title>Comparative genomics of Bacillus thuringiensis reveals a path to pathogens against multiple invertebrate hosts.</title>
        <authorList>
            <person name="Zheng J."/>
            <person name="Gao Q."/>
            <person name="Liu H."/>
            <person name="Peng D."/>
            <person name="Ruan L."/>
            <person name="Sun M."/>
        </authorList>
    </citation>
    <scope>NUCLEOTIDE SEQUENCE [LARGE SCALE GENOMIC DNA]</scope>
    <source>
        <strain evidence="1">BGSC 4BB1</strain>
    </source>
</reference>
<protein>
    <submittedName>
        <fullName evidence="1">Uncharacterized protein</fullName>
    </submittedName>
</protein>
<name>A0A9Q5SD10_BACTU</name>
<sequence length="81" mass="9433">MHESRSLMTTITKFKFIIYNIEDNLQLLESTKSDTSLPVMLIGQRLKINNIKYEIIRVEHNIFDTSNTGVFLTVYNVIPID</sequence>
<gene>
    <name evidence="1" type="ORF">BK724_25165</name>
</gene>
<dbReference type="Proteomes" id="UP000194733">
    <property type="component" value="Unassembled WGS sequence"/>
</dbReference>
<evidence type="ECO:0000313" key="2">
    <source>
        <dbReference type="Proteomes" id="UP000194733"/>
    </source>
</evidence>
<dbReference type="AlphaFoldDB" id="A0A9Q5SD10"/>
<proteinExistence type="predicted"/>